<evidence type="ECO:0000256" key="1">
    <source>
        <dbReference type="SAM" id="MobiDB-lite"/>
    </source>
</evidence>
<evidence type="ECO:0000313" key="3">
    <source>
        <dbReference type="Proteomes" id="UP000054630"/>
    </source>
</evidence>
<gene>
    <name evidence="2" type="ORF">T07_6328</name>
</gene>
<dbReference type="Proteomes" id="UP000054630">
    <property type="component" value="Unassembled WGS sequence"/>
</dbReference>
<feature type="region of interest" description="Disordered" evidence="1">
    <location>
        <begin position="1"/>
        <end position="21"/>
    </location>
</feature>
<sequence>MQQNRRPSLPVIGSKSSSVARTPQKITHFGRHEKPATHLQASVTDRCLICRGPHHTPDCPVIWKSTRGRRRALVRKAGLCFYCLKSGHVAK</sequence>
<accession>A0A0V0SHU2</accession>
<organism evidence="2 3">
    <name type="scientific">Trichinella nelsoni</name>
    <dbReference type="NCBI Taxonomy" id="6336"/>
    <lineage>
        <taxon>Eukaryota</taxon>
        <taxon>Metazoa</taxon>
        <taxon>Ecdysozoa</taxon>
        <taxon>Nematoda</taxon>
        <taxon>Enoplea</taxon>
        <taxon>Dorylaimia</taxon>
        <taxon>Trichinellida</taxon>
        <taxon>Trichinellidae</taxon>
        <taxon>Trichinella</taxon>
    </lineage>
</organism>
<reference evidence="2 3" key="1">
    <citation type="submission" date="2015-01" db="EMBL/GenBank/DDBJ databases">
        <title>Evolution of Trichinella species and genotypes.</title>
        <authorList>
            <person name="Korhonen P.K."/>
            <person name="Edoardo P."/>
            <person name="Giuseppe L.R."/>
            <person name="Gasser R.B."/>
        </authorList>
    </citation>
    <scope>NUCLEOTIDE SEQUENCE [LARGE SCALE GENOMIC DNA]</scope>
    <source>
        <strain evidence="2">ISS37</strain>
    </source>
</reference>
<name>A0A0V0SHU2_9BILA</name>
<dbReference type="EMBL" id="JYDL01000008">
    <property type="protein sequence ID" value="KRX26306.1"/>
    <property type="molecule type" value="Genomic_DNA"/>
</dbReference>
<dbReference type="OrthoDB" id="7444419at2759"/>
<keyword evidence="3" id="KW-1185">Reference proteome</keyword>
<protein>
    <submittedName>
        <fullName evidence="2">Uncharacterized protein</fullName>
    </submittedName>
</protein>
<dbReference type="AlphaFoldDB" id="A0A0V0SHU2"/>
<comment type="caution">
    <text evidence="2">The sequence shown here is derived from an EMBL/GenBank/DDBJ whole genome shotgun (WGS) entry which is preliminary data.</text>
</comment>
<proteinExistence type="predicted"/>
<evidence type="ECO:0000313" key="2">
    <source>
        <dbReference type="EMBL" id="KRX26306.1"/>
    </source>
</evidence>